<reference evidence="2" key="1">
    <citation type="submission" date="2021-02" db="EMBL/GenBank/DDBJ databases">
        <title>Psilocybe cubensis genome.</title>
        <authorList>
            <person name="Mckernan K.J."/>
            <person name="Crawford S."/>
            <person name="Trippe A."/>
            <person name="Kane L.T."/>
            <person name="Mclaughlin S."/>
        </authorList>
    </citation>
    <scope>NUCLEOTIDE SEQUENCE [LARGE SCALE GENOMIC DNA]</scope>
    <source>
        <strain evidence="2">MGC-MH-2018</strain>
    </source>
</reference>
<organism evidence="2">
    <name type="scientific">Psilocybe cubensis</name>
    <name type="common">Psychedelic mushroom</name>
    <name type="synonym">Stropharia cubensis</name>
    <dbReference type="NCBI Taxonomy" id="181762"/>
    <lineage>
        <taxon>Eukaryota</taxon>
        <taxon>Fungi</taxon>
        <taxon>Dikarya</taxon>
        <taxon>Basidiomycota</taxon>
        <taxon>Agaricomycotina</taxon>
        <taxon>Agaricomycetes</taxon>
        <taxon>Agaricomycetidae</taxon>
        <taxon>Agaricales</taxon>
        <taxon>Agaricineae</taxon>
        <taxon>Strophariaceae</taxon>
        <taxon>Psilocybe</taxon>
    </lineage>
</organism>
<feature type="region of interest" description="Disordered" evidence="1">
    <location>
        <begin position="179"/>
        <end position="198"/>
    </location>
</feature>
<name>A0A8H8CLH4_PSICU</name>
<feature type="region of interest" description="Disordered" evidence="1">
    <location>
        <begin position="126"/>
        <end position="160"/>
    </location>
</feature>
<dbReference type="EMBL" id="JAFIQS010000004">
    <property type="protein sequence ID" value="KAG5169803.1"/>
    <property type="molecule type" value="Genomic_DNA"/>
</dbReference>
<evidence type="ECO:0000256" key="1">
    <source>
        <dbReference type="SAM" id="MobiDB-lite"/>
    </source>
</evidence>
<sequence length="629" mass="71205">MSNIPPRPQQPCHCPRCQGAMVSRKTVQNHAKLFKNNSGPGLSSHLQIPRYQEWLQSRSARPERSEKEEEMILDNLDNKNDSEWENDLEERPLKRHREQAVPVLNETHPNAQVYNFENEQDDDIYVSDNDLNQNNDIELHCPHPPDDEADSNSLQNIQDPSNTAQHDFQALAHLDSLTDSQPKEDLEEDDRISSLGQTYSSHSRIEHVKITQKFIDEICNASLQNGKLANDALHRLQNPEKGPVDISDPDTRLSLDLFIACENASQRTYGNIRQCLIQRFPELDGTLLTYDAVKTLTETLTGVVSISDDMCINSCYAFTGPFSDLQKCYYCSEPRYNPLVLAETGKKVPQKEACTFPLGPQIQALRRSKEGAIAMTYRDKKTREILNIQKAIADANGNIGNFVYEDYLSGSDYLDLFEDQNLTENDTTVIFSFDGAQLYRNKGSDTWIAVWIICEYSPTTRYKKKHVLPAVVIPGPNKPKNSDSFTFRSFHHLSAIQRENNGKGIRVWNGNKNTEVFSRVIHLLTTADAVGLTEMDGRVGHHGAQGCRIGCSMKGRHKPSSGHYFAVHLRPLNAVGEDCSHDDLTSKMQQILYTTHPRNIKINFLKSSIHETRLIMKGTESKPDSLSHQ</sequence>
<comment type="caution">
    <text evidence="2">The sequence shown here is derived from an EMBL/GenBank/DDBJ whole genome shotgun (WGS) entry which is preliminary data.</text>
</comment>
<dbReference type="AlphaFoldDB" id="A0A8H8CLH4"/>
<evidence type="ECO:0000313" key="2">
    <source>
        <dbReference type="EMBL" id="KAG5169803.1"/>
    </source>
</evidence>
<feature type="compositionally biased region" description="Basic and acidic residues" evidence="1">
    <location>
        <begin position="137"/>
        <end position="146"/>
    </location>
</feature>
<protein>
    <submittedName>
        <fullName evidence="2">Uncharacterized protein</fullName>
    </submittedName>
</protein>
<gene>
    <name evidence="2" type="ORF">JR316_004183</name>
</gene>
<proteinExistence type="predicted"/>
<accession>A0A8H8CLH4</accession>
<feature type="compositionally biased region" description="Polar residues" evidence="1">
    <location>
        <begin position="151"/>
        <end position="160"/>
    </location>
</feature>